<dbReference type="OrthoDB" id="5287556at2"/>
<evidence type="ECO:0000259" key="7">
    <source>
        <dbReference type="PROSITE" id="PS50109"/>
    </source>
</evidence>
<keyword evidence="3 4" id="KW-0597">Phosphoprotein</keyword>
<keyword evidence="5" id="KW-0175">Coiled coil</keyword>
<dbReference type="Pfam" id="PF00072">
    <property type="entry name" value="Response_reg"/>
    <property type="match status" value="1"/>
</dbReference>
<evidence type="ECO:0000259" key="8">
    <source>
        <dbReference type="PROSITE" id="PS50110"/>
    </source>
</evidence>
<dbReference type="Gene3D" id="3.30.565.10">
    <property type="entry name" value="Histidine kinase-like ATPase, C-terminal domain"/>
    <property type="match status" value="1"/>
</dbReference>
<evidence type="ECO:0000256" key="2">
    <source>
        <dbReference type="ARBA" id="ARBA00012438"/>
    </source>
</evidence>
<dbReference type="GO" id="GO:0000155">
    <property type="term" value="F:phosphorelay sensor kinase activity"/>
    <property type="evidence" value="ECO:0007669"/>
    <property type="project" value="InterPro"/>
</dbReference>
<organism evidence="9 10">
    <name type="scientific">Rubripirellula lacrimiformis</name>
    <dbReference type="NCBI Taxonomy" id="1930273"/>
    <lineage>
        <taxon>Bacteria</taxon>
        <taxon>Pseudomonadati</taxon>
        <taxon>Planctomycetota</taxon>
        <taxon>Planctomycetia</taxon>
        <taxon>Pirellulales</taxon>
        <taxon>Pirellulaceae</taxon>
        <taxon>Rubripirellula</taxon>
    </lineage>
</organism>
<dbReference type="SUPFAM" id="SSF47384">
    <property type="entry name" value="Homodimeric domain of signal transducing histidine kinase"/>
    <property type="match status" value="1"/>
</dbReference>
<evidence type="ECO:0000313" key="10">
    <source>
        <dbReference type="Proteomes" id="UP000318538"/>
    </source>
</evidence>
<dbReference type="SUPFAM" id="SSF55874">
    <property type="entry name" value="ATPase domain of HSP90 chaperone/DNA topoisomerase II/histidine kinase"/>
    <property type="match status" value="1"/>
</dbReference>
<evidence type="ECO:0000313" key="9">
    <source>
        <dbReference type="EMBL" id="QDT07109.1"/>
    </source>
</evidence>
<protein>
    <recommendedName>
        <fullName evidence="2">histidine kinase</fullName>
        <ecNumber evidence="2">2.7.13.3</ecNumber>
    </recommendedName>
</protein>
<dbReference type="InterPro" id="IPR004358">
    <property type="entry name" value="Sig_transdc_His_kin-like_C"/>
</dbReference>
<evidence type="ECO:0000256" key="5">
    <source>
        <dbReference type="SAM" id="Coils"/>
    </source>
</evidence>
<name>A0A517NIZ2_9BACT</name>
<dbReference type="PROSITE" id="PS50109">
    <property type="entry name" value="HIS_KIN"/>
    <property type="match status" value="1"/>
</dbReference>
<feature type="domain" description="Response regulatory" evidence="8">
    <location>
        <begin position="854"/>
        <end position="970"/>
    </location>
</feature>
<dbReference type="InterPro" id="IPR036097">
    <property type="entry name" value="HisK_dim/P_sf"/>
</dbReference>
<evidence type="ECO:0000256" key="4">
    <source>
        <dbReference type="PROSITE-ProRule" id="PRU00169"/>
    </source>
</evidence>
<dbReference type="AlphaFoldDB" id="A0A517NIZ2"/>
<dbReference type="PRINTS" id="PR00344">
    <property type="entry name" value="BCTRLSENSOR"/>
</dbReference>
<dbReference type="InterPro" id="IPR035965">
    <property type="entry name" value="PAS-like_dom_sf"/>
</dbReference>
<feature type="modified residue" description="4-aspartylphosphate" evidence="4">
    <location>
        <position position="904"/>
    </location>
</feature>
<comment type="catalytic activity">
    <reaction evidence="1">
        <text>ATP + protein L-histidine = ADP + protein N-phospho-L-histidine.</text>
        <dbReference type="EC" id="2.7.13.3"/>
    </reaction>
</comment>
<dbReference type="CDD" id="cd00156">
    <property type="entry name" value="REC"/>
    <property type="match status" value="1"/>
</dbReference>
<dbReference type="Gene3D" id="1.10.287.130">
    <property type="match status" value="1"/>
</dbReference>
<dbReference type="SMART" id="SM00387">
    <property type="entry name" value="HATPase_c"/>
    <property type="match status" value="1"/>
</dbReference>
<proteinExistence type="predicted"/>
<evidence type="ECO:0000256" key="3">
    <source>
        <dbReference type="ARBA" id="ARBA00022553"/>
    </source>
</evidence>
<feature type="domain" description="Histidine kinase" evidence="7">
    <location>
        <begin position="618"/>
        <end position="832"/>
    </location>
</feature>
<dbReference type="SMART" id="SM00448">
    <property type="entry name" value="REC"/>
    <property type="match status" value="1"/>
</dbReference>
<dbReference type="CDD" id="cd00082">
    <property type="entry name" value="HisKA"/>
    <property type="match status" value="1"/>
</dbReference>
<accession>A0A517NIZ2</accession>
<dbReference type="PANTHER" id="PTHR43065:SF42">
    <property type="entry name" value="TWO-COMPONENT SENSOR PPRA"/>
    <property type="match status" value="1"/>
</dbReference>
<reference evidence="9 10" key="1">
    <citation type="submission" date="2019-02" db="EMBL/GenBank/DDBJ databases">
        <title>Deep-cultivation of Planctomycetes and their phenomic and genomic characterization uncovers novel biology.</title>
        <authorList>
            <person name="Wiegand S."/>
            <person name="Jogler M."/>
            <person name="Boedeker C."/>
            <person name="Pinto D."/>
            <person name="Vollmers J."/>
            <person name="Rivas-Marin E."/>
            <person name="Kohn T."/>
            <person name="Peeters S.H."/>
            <person name="Heuer A."/>
            <person name="Rast P."/>
            <person name="Oberbeckmann S."/>
            <person name="Bunk B."/>
            <person name="Jeske O."/>
            <person name="Meyerdierks A."/>
            <person name="Storesund J.E."/>
            <person name="Kallscheuer N."/>
            <person name="Luecker S."/>
            <person name="Lage O.M."/>
            <person name="Pohl T."/>
            <person name="Merkel B.J."/>
            <person name="Hornburger P."/>
            <person name="Mueller R.-W."/>
            <person name="Bruemmer F."/>
            <person name="Labrenz M."/>
            <person name="Spormann A.M."/>
            <person name="Op den Camp H."/>
            <person name="Overmann J."/>
            <person name="Amann R."/>
            <person name="Jetten M.S.M."/>
            <person name="Mascher T."/>
            <person name="Medema M.H."/>
            <person name="Devos D.P."/>
            <person name="Kaster A.-K."/>
            <person name="Ovreas L."/>
            <person name="Rohde M."/>
            <person name="Galperin M.Y."/>
            <person name="Jogler C."/>
        </authorList>
    </citation>
    <scope>NUCLEOTIDE SEQUENCE [LARGE SCALE GENOMIC DNA]</scope>
    <source>
        <strain evidence="9 10">K22_7</strain>
    </source>
</reference>
<feature type="region of interest" description="Disordered" evidence="6">
    <location>
        <begin position="819"/>
        <end position="846"/>
    </location>
</feature>
<dbReference type="PANTHER" id="PTHR43065">
    <property type="entry name" value="SENSOR HISTIDINE KINASE"/>
    <property type="match status" value="1"/>
</dbReference>
<dbReference type="KEGG" id="rlc:K227x_55340"/>
<dbReference type="InterPro" id="IPR036890">
    <property type="entry name" value="HATPase_C_sf"/>
</dbReference>
<sequence length="977" mass="108066">MGLIGMSRRQAKLGFRSMHVGIPLVYQFRRRTVAIAALILLSGFAFPGSVLGHDVDDTLAETLNELTQTRNAHPDRSHAFDIEAQLVFETREWNRFRVIEGLRSDWCVAPTEYRQRLMGARLGDRLRIRGTSSPNTTILNCTYVELLGRGDVDSLMTVPAIDGGVANLSRYVVHTGVVKNVFVSPRLIRLDLKDPQRLLSIYVGFAMPIEELRTLLGATVTVTGVMETNPQASPLSESPVRILSMSPEQLQIQEPADPASIQQRKYETGQITYIGEDYVLTDGSRIQTIDSPRLQVGGRIEYSVTPTDSNEPGGEAKWISTGLASTFPAAVATRASDIIDRELMFHRVRTQGRVRSIDFSDHAAQLKLDDEGTNFSAWITPRNLAVPIREQFSGIEAGDWVQLTGTVDSPTALQTGEPFLLRIDRTSDIVVASRLVQLESRTVALMLLGFGALASTAFFWQRSLRHQVRMATEELRSLNARIMAATRAVRDGILVLDLDNRVAQVDEDIQAIFGNQIAVGDGADRTLRCVLLSRFADSQDFHEFWDQSFRDPTLTAAREFQSVHPTGWLSVYTAPVVDTNDRHLGRIVTFEDISKKKQIEEEYLQSQKISAIGRLAGGVAHDFNNALQVIGARLELLSSLGADDDRIREHSQAATMAVDKASEMNRQLLTFSRRTTIESKTLCTANLIQETAEMLRNTFQANINFRVSIAPDLWPVESNAAQLQQVLINLCFNARDAAKHAVGTIELSAINTVREGIGECVQISVTDDGVGIAAETLRHVFEPFFTTKAVGEGTGLGLSTSLSVVEQLGGRMTCQSDLGKGTRMDVHLPRSKRSVEEVPIESAKPQPTAARSQRILLVDDDEAVRKSTSLLLTNLGHEAHVANGGKQTLSILEDDSNFDFILLDLTMPDMSGRETLIEIRRRLPDMRVIICSGFSDDASHIMETDALRADAFLSKPFRIRDFQKLIDSLASLDQSIA</sequence>
<dbReference type="InterPro" id="IPR003594">
    <property type="entry name" value="HATPase_dom"/>
</dbReference>
<feature type="compositionally biased region" description="Basic and acidic residues" evidence="6">
    <location>
        <begin position="820"/>
        <end position="836"/>
    </location>
</feature>
<dbReference type="SUPFAM" id="SSF55785">
    <property type="entry name" value="PYP-like sensor domain (PAS domain)"/>
    <property type="match status" value="1"/>
</dbReference>
<evidence type="ECO:0000256" key="6">
    <source>
        <dbReference type="SAM" id="MobiDB-lite"/>
    </source>
</evidence>
<dbReference type="PROSITE" id="PS50110">
    <property type="entry name" value="RESPONSE_REGULATORY"/>
    <property type="match status" value="1"/>
</dbReference>
<gene>
    <name evidence="9" type="ORF">K227x_55340</name>
</gene>
<dbReference type="InterPro" id="IPR003661">
    <property type="entry name" value="HisK_dim/P_dom"/>
</dbReference>
<dbReference type="EC" id="2.7.13.3" evidence="2"/>
<dbReference type="SUPFAM" id="SSF52172">
    <property type="entry name" value="CheY-like"/>
    <property type="match status" value="1"/>
</dbReference>
<dbReference type="Gene3D" id="3.40.50.2300">
    <property type="match status" value="1"/>
</dbReference>
<dbReference type="EMBL" id="CP036525">
    <property type="protein sequence ID" value="QDT07109.1"/>
    <property type="molecule type" value="Genomic_DNA"/>
</dbReference>
<dbReference type="Proteomes" id="UP000318538">
    <property type="component" value="Chromosome"/>
</dbReference>
<dbReference type="InterPro" id="IPR005467">
    <property type="entry name" value="His_kinase_dom"/>
</dbReference>
<evidence type="ECO:0000256" key="1">
    <source>
        <dbReference type="ARBA" id="ARBA00000085"/>
    </source>
</evidence>
<dbReference type="Gene3D" id="3.30.450.20">
    <property type="entry name" value="PAS domain"/>
    <property type="match status" value="1"/>
</dbReference>
<keyword evidence="10" id="KW-1185">Reference proteome</keyword>
<dbReference type="Pfam" id="PF02518">
    <property type="entry name" value="HATPase_c"/>
    <property type="match status" value="1"/>
</dbReference>
<dbReference type="InterPro" id="IPR001789">
    <property type="entry name" value="Sig_transdc_resp-reg_receiver"/>
</dbReference>
<dbReference type="SMART" id="SM00388">
    <property type="entry name" value="HisKA"/>
    <property type="match status" value="1"/>
</dbReference>
<dbReference type="InterPro" id="IPR011006">
    <property type="entry name" value="CheY-like_superfamily"/>
</dbReference>
<feature type="coiled-coil region" evidence="5">
    <location>
        <begin position="461"/>
        <end position="488"/>
    </location>
</feature>